<proteinExistence type="predicted"/>
<evidence type="ECO:0000313" key="3">
    <source>
        <dbReference type="EMBL" id="USY19689.1"/>
    </source>
</evidence>
<sequence>MPDLPYTYTDEGGDQIHVHHSYLTVVHSGESGVALLPDADPDRVELARAVLGEGTGHVVISKEDSARAMRDRVASWLDDHLSTWEAEQISALLLLPDDDAPSCPDGPATRSGHRYVCEDDQGHDGLHHALSGSVTWGTPSPIHVATPEGITPCGRGHHDVPVAALIPEATCVECLRAVAVEKGEQVAHLRHELERAVSCLADEQKGTLSARFAQLERDMSRIEARLVDEYTVQAPVAGERLAADNLTRMQDRVSQLERDMGRAERRLNLLEVAQGRVDRLHDRVDALELAQREAAQSGGAPRAQVTGGSVPEPARYRDATGDMWEERPDGLLATIAVHRDRPGDLGVVLPRTVAERQYGPLTPIANDTARSES</sequence>
<organism evidence="3 4">
    <name type="scientific">Nocardiopsis exhalans</name>
    <dbReference type="NCBI Taxonomy" id="163604"/>
    <lineage>
        <taxon>Bacteria</taxon>
        <taxon>Bacillati</taxon>
        <taxon>Actinomycetota</taxon>
        <taxon>Actinomycetes</taxon>
        <taxon>Streptosporangiales</taxon>
        <taxon>Nocardiopsidaceae</taxon>
        <taxon>Nocardiopsis</taxon>
    </lineage>
</organism>
<evidence type="ECO:0000313" key="4">
    <source>
        <dbReference type="Proteomes" id="UP001055940"/>
    </source>
</evidence>
<reference evidence="3" key="1">
    <citation type="submission" date="2022-06" db="EMBL/GenBank/DDBJ databases">
        <authorList>
            <person name="Ping M."/>
        </authorList>
    </citation>
    <scope>NUCLEOTIDE SEQUENCE</scope>
    <source>
        <strain evidence="3">JCM11759T</strain>
    </source>
</reference>
<feature type="coiled-coil region" evidence="1">
    <location>
        <begin position="205"/>
        <end position="290"/>
    </location>
</feature>
<evidence type="ECO:0000256" key="2">
    <source>
        <dbReference type="SAM" id="MobiDB-lite"/>
    </source>
</evidence>
<feature type="region of interest" description="Disordered" evidence="2">
    <location>
        <begin position="293"/>
        <end position="316"/>
    </location>
</feature>
<dbReference type="Proteomes" id="UP001055940">
    <property type="component" value="Chromosome"/>
</dbReference>
<name>A0ABY5D8P6_9ACTN</name>
<dbReference type="EMBL" id="CP099837">
    <property type="protein sequence ID" value="USY19689.1"/>
    <property type="molecule type" value="Genomic_DNA"/>
</dbReference>
<protein>
    <submittedName>
        <fullName evidence="3">Uncharacterized protein</fullName>
    </submittedName>
</protein>
<accession>A0ABY5D8P6</accession>
<dbReference type="RefSeq" id="WP_254418881.1">
    <property type="nucleotide sequence ID" value="NZ_CP099837.1"/>
</dbReference>
<keyword evidence="1" id="KW-0175">Coiled coil</keyword>
<evidence type="ECO:0000256" key="1">
    <source>
        <dbReference type="SAM" id="Coils"/>
    </source>
</evidence>
<keyword evidence="4" id="KW-1185">Reference proteome</keyword>
<gene>
    <name evidence="3" type="ORF">NE857_31420</name>
</gene>